<dbReference type="PRINTS" id="PR00385">
    <property type="entry name" value="P450"/>
</dbReference>
<accession>A0A194UX04</accession>
<keyword evidence="8" id="KW-0472">Membrane</keyword>
<name>A0A194UX04_CYTMA</name>
<dbReference type="GO" id="GO:0016705">
    <property type="term" value="F:oxidoreductase activity, acting on paired donors, with incorporation or reduction of molecular oxygen"/>
    <property type="evidence" value="ECO:0007669"/>
    <property type="project" value="InterPro"/>
</dbReference>
<dbReference type="InterPro" id="IPR036396">
    <property type="entry name" value="Cyt_P450_sf"/>
</dbReference>
<evidence type="ECO:0000256" key="3">
    <source>
        <dbReference type="ARBA" id="ARBA00022617"/>
    </source>
</evidence>
<feature type="binding site" description="axial binding residue" evidence="6">
    <location>
        <position position="491"/>
    </location>
    <ligand>
        <name>heme</name>
        <dbReference type="ChEBI" id="CHEBI:30413"/>
    </ligand>
    <ligandPart>
        <name>Fe</name>
        <dbReference type="ChEBI" id="CHEBI:18248"/>
    </ligandPart>
</feature>
<organism evidence="9 10">
    <name type="scientific">Cytospora mali</name>
    <name type="common">Apple Valsa canker fungus</name>
    <name type="synonym">Valsa mali</name>
    <dbReference type="NCBI Taxonomy" id="578113"/>
    <lineage>
        <taxon>Eukaryota</taxon>
        <taxon>Fungi</taxon>
        <taxon>Dikarya</taxon>
        <taxon>Ascomycota</taxon>
        <taxon>Pezizomycotina</taxon>
        <taxon>Sordariomycetes</taxon>
        <taxon>Sordariomycetidae</taxon>
        <taxon>Diaporthales</taxon>
        <taxon>Cytosporaceae</taxon>
        <taxon>Cytospora</taxon>
    </lineage>
</organism>
<dbReference type="OrthoDB" id="3934656at2759"/>
<comment type="similarity">
    <text evidence="2 7">Belongs to the cytochrome P450 family.</text>
</comment>
<dbReference type="PANTHER" id="PTHR24305">
    <property type="entry name" value="CYTOCHROME P450"/>
    <property type="match status" value="1"/>
</dbReference>
<dbReference type="EMBL" id="KN714686">
    <property type="protein sequence ID" value="KUI56188.1"/>
    <property type="molecule type" value="Genomic_DNA"/>
</dbReference>
<gene>
    <name evidence="9" type="ORF">VP1G_03497</name>
</gene>
<dbReference type="InterPro" id="IPR002401">
    <property type="entry name" value="Cyt_P450_E_grp-I"/>
</dbReference>
<evidence type="ECO:0000256" key="8">
    <source>
        <dbReference type="SAM" id="Phobius"/>
    </source>
</evidence>
<dbReference type="GO" id="GO:0004497">
    <property type="term" value="F:monooxygenase activity"/>
    <property type="evidence" value="ECO:0007669"/>
    <property type="project" value="UniProtKB-KW"/>
</dbReference>
<feature type="transmembrane region" description="Helical" evidence="8">
    <location>
        <begin position="12"/>
        <end position="29"/>
    </location>
</feature>
<evidence type="ECO:0000256" key="4">
    <source>
        <dbReference type="ARBA" id="ARBA00022723"/>
    </source>
</evidence>
<evidence type="ECO:0000256" key="1">
    <source>
        <dbReference type="ARBA" id="ARBA00001971"/>
    </source>
</evidence>
<dbReference type="AlphaFoldDB" id="A0A194UX04"/>
<proteinExistence type="inferred from homology"/>
<dbReference type="CDD" id="cd11060">
    <property type="entry name" value="CYP57A1-like"/>
    <property type="match status" value="1"/>
</dbReference>
<dbReference type="FunFam" id="1.10.630.10:FF:000050">
    <property type="entry name" value="Cytochrome P450 monooxygenase"/>
    <property type="match status" value="1"/>
</dbReference>
<dbReference type="STRING" id="694573.A0A194UX04"/>
<dbReference type="Proteomes" id="UP000078576">
    <property type="component" value="Unassembled WGS sequence"/>
</dbReference>
<keyword evidence="5 6" id="KW-0408">Iron</keyword>
<dbReference type="InterPro" id="IPR050121">
    <property type="entry name" value="Cytochrome_P450_monoxygenase"/>
</dbReference>
<keyword evidence="4 6" id="KW-0479">Metal-binding</keyword>
<evidence type="ECO:0000256" key="7">
    <source>
        <dbReference type="RuleBase" id="RU000461"/>
    </source>
</evidence>
<dbReference type="Gene3D" id="1.10.630.10">
    <property type="entry name" value="Cytochrome P450"/>
    <property type="match status" value="1"/>
</dbReference>
<keyword evidence="10" id="KW-1185">Reference proteome</keyword>
<keyword evidence="3 6" id="KW-0349">Heme</keyword>
<dbReference type="PANTHER" id="PTHR24305:SF232">
    <property type="entry name" value="P450, PUTATIVE (EUROFUNG)-RELATED"/>
    <property type="match status" value="1"/>
</dbReference>
<keyword evidence="8" id="KW-0812">Transmembrane</keyword>
<dbReference type="InterPro" id="IPR017972">
    <property type="entry name" value="Cyt_P450_CS"/>
</dbReference>
<dbReference type="GO" id="GO:0020037">
    <property type="term" value="F:heme binding"/>
    <property type="evidence" value="ECO:0007669"/>
    <property type="project" value="InterPro"/>
</dbReference>
<evidence type="ECO:0000256" key="5">
    <source>
        <dbReference type="ARBA" id="ARBA00023004"/>
    </source>
</evidence>
<dbReference type="InterPro" id="IPR001128">
    <property type="entry name" value="Cyt_P450"/>
</dbReference>
<dbReference type="PRINTS" id="PR00463">
    <property type="entry name" value="EP450I"/>
</dbReference>
<keyword evidence="7" id="KW-0503">Monooxygenase</keyword>
<evidence type="ECO:0000313" key="9">
    <source>
        <dbReference type="EMBL" id="KUI56188.1"/>
    </source>
</evidence>
<keyword evidence="7" id="KW-0560">Oxidoreductase</keyword>
<evidence type="ECO:0000256" key="6">
    <source>
        <dbReference type="PIRSR" id="PIRSR602401-1"/>
    </source>
</evidence>
<comment type="cofactor">
    <cofactor evidence="1 6">
        <name>heme</name>
        <dbReference type="ChEBI" id="CHEBI:30413"/>
    </cofactor>
</comment>
<sequence>MHGITDQILHTVLQHWFAVLVVAVSAWLLRNRFYNGLNKYPGPFMASLTDWWRFVDVWNRRPELTHIRLHEKHGDVVRLGPNTLSFADPAALKAIYGLNKGYVKSSFYVVQQSVVKGHSLQSLFSTVDNDFHQQFRRCVNSAFAMSALVQYEPFVDNTTKLFLKQTERLFANNPQGCDFTKWLQFYAFDVIGEITYSKRHGFVEKNEDIDGIVAYLTSLFNYVAPIGQIPILDRLFLKNPVYLKLSEWGVLDATFPVAKFARARMAERLPDIKLSSEKANSSSILPTAEKKDSSRVVKAPPTVDLLSKFLAAKEARPEFMTDTLVQTMAVSMAFAGSETTAISLGAVFYYLLRTPHAMARLRAELDEAGRGGAFGDNETGLVTWHESQGLEYLDVCIKEAFRLHPAPGLPMERIVPPQGAEIAGRFVPGGTIVGCSAWVLHRNKDIFGEDVDVYRPERWLVDETKDRAKEEARIKEMTGTMLQFGMGSRTCIGKNISLLEIYKLVPSLLRRFEVRLSPLEINFQDPSKDWKICNSWFVKQTDFFTSFSIRDIPQPETGVSLEKSTEAVVA</sequence>
<reference evidence="10" key="1">
    <citation type="submission" date="2014-12" db="EMBL/GenBank/DDBJ databases">
        <title>Genome Sequence of Valsa Canker Pathogens Uncovers a Specific Adaption of Colonization on Woody Bark.</title>
        <authorList>
            <person name="Yin Z."/>
            <person name="Liu H."/>
            <person name="Gao X."/>
            <person name="Li Z."/>
            <person name="Song N."/>
            <person name="Ke X."/>
            <person name="Dai Q."/>
            <person name="Wu Y."/>
            <person name="Sun Y."/>
            <person name="Xu J.-R."/>
            <person name="Kang Z.K."/>
            <person name="Wang L."/>
            <person name="Huang L."/>
        </authorList>
    </citation>
    <scope>NUCLEOTIDE SEQUENCE [LARGE SCALE GENOMIC DNA]</scope>
    <source>
        <strain evidence="10">SXYL134</strain>
    </source>
</reference>
<dbReference type="GO" id="GO:0005506">
    <property type="term" value="F:iron ion binding"/>
    <property type="evidence" value="ECO:0007669"/>
    <property type="project" value="InterPro"/>
</dbReference>
<dbReference type="Pfam" id="PF00067">
    <property type="entry name" value="p450"/>
    <property type="match status" value="1"/>
</dbReference>
<dbReference type="PROSITE" id="PS00086">
    <property type="entry name" value="CYTOCHROME_P450"/>
    <property type="match status" value="1"/>
</dbReference>
<keyword evidence="8" id="KW-1133">Transmembrane helix</keyword>
<dbReference type="SUPFAM" id="SSF48264">
    <property type="entry name" value="Cytochrome P450"/>
    <property type="match status" value="1"/>
</dbReference>
<evidence type="ECO:0000313" key="10">
    <source>
        <dbReference type="Proteomes" id="UP000078576"/>
    </source>
</evidence>
<protein>
    <submittedName>
        <fullName evidence="9">Pisatin demethylase</fullName>
    </submittedName>
</protein>
<evidence type="ECO:0000256" key="2">
    <source>
        <dbReference type="ARBA" id="ARBA00010617"/>
    </source>
</evidence>